<gene>
    <name evidence="2" type="ORF">WG950_04910</name>
</gene>
<keyword evidence="3" id="KW-1185">Reference proteome</keyword>
<evidence type="ECO:0000313" key="3">
    <source>
        <dbReference type="Proteomes" id="UP001491088"/>
    </source>
</evidence>
<dbReference type="RefSeq" id="WP_340934518.1">
    <property type="nucleotide sequence ID" value="NZ_CP150496.1"/>
</dbReference>
<protein>
    <recommendedName>
        <fullName evidence="4">Lipoprotein</fullName>
    </recommendedName>
</protein>
<dbReference type="EMBL" id="CP150496">
    <property type="protein sequence ID" value="WYW56593.1"/>
    <property type="molecule type" value="Genomic_DNA"/>
</dbReference>
<proteinExistence type="predicted"/>
<dbReference type="PROSITE" id="PS51257">
    <property type="entry name" value="PROKAR_LIPOPROTEIN"/>
    <property type="match status" value="1"/>
</dbReference>
<dbReference type="Proteomes" id="UP001491088">
    <property type="component" value="Chromosome"/>
</dbReference>
<evidence type="ECO:0008006" key="4">
    <source>
        <dbReference type="Google" id="ProtNLM"/>
    </source>
</evidence>
<keyword evidence="1" id="KW-0732">Signal</keyword>
<feature type="chain" id="PRO_5045191915" description="Lipoprotein" evidence="1">
    <location>
        <begin position="22"/>
        <end position="58"/>
    </location>
</feature>
<organism evidence="2 3">
    <name type="scientific">Polaribacter marinaquae</name>
    <dbReference type="NCBI Taxonomy" id="1642819"/>
    <lineage>
        <taxon>Bacteria</taxon>
        <taxon>Pseudomonadati</taxon>
        <taxon>Bacteroidota</taxon>
        <taxon>Flavobacteriia</taxon>
        <taxon>Flavobacteriales</taxon>
        <taxon>Flavobacteriaceae</taxon>
    </lineage>
</organism>
<feature type="signal peptide" evidence="1">
    <location>
        <begin position="1"/>
        <end position="21"/>
    </location>
</feature>
<name>A0ABZ2TTY3_9FLAO</name>
<reference evidence="2 3" key="1">
    <citation type="submission" date="2024-03" db="EMBL/GenBank/DDBJ databases">
        <authorList>
            <person name="Cao K."/>
        </authorList>
    </citation>
    <scope>NUCLEOTIDE SEQUENCE [LARGE SCALE GENOMIC DNA]</scope>
    <source>
        <strain evidence="2 3">MCCC 1K00696</strain>
    </source>
</reference>
<evidence type="ECO:0000313" key="2">
    <source>
        <dbReference type="EMBL" id="WYW56593.1"/>
    </source>
</evidence>
<evidence type="ECO:0000256" key="1">
    <source>
        <dbReference type="SAM" id="SignalP"/>
    </source>
</evidence>
<accession>A0ABZ2TTY3</accession>
<sequence length="58" mass="6502">MKKYIFKITVLLLLVSFYSCEEESDCETREKCYSDGNGGQTCIDEPVPGTCFDSGFGF</sequence>